<dbReference type="SUPFAM" id="SSF48371">
    <property type="entry name" value="ARM repeat"/>
    <property type="match status" value="1"/>
</dbReference>
<keyword evidence="6" id="KW-0472">Membrane</keyword>
<dbReference type="InterPro" id="IPR011989">
    <property type="entry name" value="ARM-like"/>
</dbReference>
<dbReference type="GeneTree" id="ENSGT00940000159546"/>
<evidence type="ECO:0000256" key="4">
    <source>
        <dbReference type="ARBA" id="ARBA00022989"/>
    </source>
</evidence>
<evidence type="ECO:0000256" key="3">
    <source>
        <dbReference type="ARBA" id="ARBA00022787"/>
    </source>
</evidence>
<dbReference type="InterPro" id="IPR051303">
    <property type="entry name" value="Armcx_regulator"/>
</dbReference>
<keyword evidence="5" id="KW-0496">Mitochondrion</keyword>
<keyword evidence="9" id="KW-1185">Reference proteome</keyword>
<name>A0A8V0YBE1_CHICK</name>
<evidence type="ECO:0007829" key="10">
    <source>
        <dbReference type="PeptideAtlas" id="A0A8V0YBE1"/>
    </source>
</evidence>
<reference evidence="8" key="2">
    <citation type="submission" date="2025-08" db="UniProtKB">
        <authorList>
            <consortium name="Ensembl"/>
        </authorList>
    </citation>
    <scope>IDENTIFICATION</scope>
    <source>
        <strain evidence="8">broiler</strain>
    </source>
</reference>
<dbReference type="Gene3D" id="1.25.10.10">
    <property type="entry name" value="Leucine-rich Repeat Variant"/>
    <property type="match status" value="2"/>
</dbReference>
<keyword evidence="3" id="KW-1000">Mitochondrion outer membrane</keyword>
<dbReference type="InterPro" id="IPR016024">
    <property type="entry name" value="ARM-type_fold"/>
</dbReference>
<sequence length="299" mass="33207">MLHIIISDLPPMEDYTIHRVHFGKASESLHPQEELQVVMEEIPPSSHSMDADALQKLIHLLKATDDPLIQEQALIALSNSATFSVNQDIIGNLGGLSVIGGMLLDCAPAVKEKALNALNNLSMNIKNQEEIQVYIMQVCKNIESAPLNSDLQLAGLRLLTNMSVTNAYHYKMINKIPCFLHLLSEGSERTQIQVLKVLVNLSANPATTRHFLKAQVPSLLSFFDNCINRDILLRALVFAANLKKNVNNEDGITTEDEYSEDSVFSMLCRDSAAFAQKLASLLHHPDTDVKEQVVRILTQ</sequence>
<proteinExistence type="evidence at protein level"/>
<dbReference type="PANTHER" id="PTHR15712">
    <property type="entry name" value="ARMADILLO REPEAT CONTAINING PROTEIN"/>
    <property type="match status" value="1"/>
</dbReference>
<keyword evidence="4" id="KW-1133">Transmembrane helix</keyword>
<comment type="subcellular location">
    <subcellularLocation>
        <location evidence="1">Mitochondrion outer membrane</location>
        <topology evidence="1">Single-pass membrane protein</topology>
    </subcellularLocation>
</comment>
<evidence type="ECO:0000259" key="7">
    <source>
        <dbReference type="Pfam" id="PF04826"/>
    </source>
</evidence>
<evidence type="ECO:0000256" key="6">
    <source>
        <dbReference type="ARBA" id="ARBA00023136"/>
    </source>
</evidence>
<dbReference type="Ensembl" id="ENSGALT00010022935.1">
    <property type="protein sequence ID" value="ENSGALP00010013258.1"/>
    <property type="gene ID" value="ENSGALG00010009616.1"/>
</dbReference>
<evidence type="ECO:0000256" key="5">
    <source>
        <dbReference type="ARBA" id="ARBA00023128"/>
    </source>
</evidence>
<accession>A0A8V0YBE1</accession>
<evidence type="ECO:0000256" key="1">
    <source>
        <dbReference type="ARBA" id="ARBA00004572"/>
    </source>
</evidence>
<dbReference type="Pfam" id="PF04826">
    <property type="entry name" value="Arm_2"/>
    <property type="match status" value="1"/>
</dbReference>
<dbReference type="Proteomes" id="UP000000539">
    <property type="component" value="Chromosome 1"/>
</dbReference>
<reference evidence="8" key="1">
    <citation type="submission" date="2020-11" db="EMBL/GenBank/DDBJ databases">
        <title>Gallus gallus (Chicken) genome, bGalGal1, GRCg7b, maternal haplotype autosomes + Z &amp; W.</title>
        <authorList>
            <person name="Warren W."/>
            <person name="Formenti G."/>
            <person name="Fedrigo O."/>
            <person name="Haase B."/>
            <person name="Mountcastle J."/>
            <person name="Balacco J."/>
            <person name="Tracey A."/>
            <person name="Schneider V."/>
            <person name="Okimoto R."/>
            <person name="Cheng H."/>
            <person name="Hawken R."/>
            <person name="Howe K."/>
            <person name="Jarvis E.D."/>
        </authorList>
    </citation>
    <scope>NUCLEOTIDE SEQUENCE [LARGE SCALE GENOMIC DNA]</scope>
    <source>
        <strain evidence="8">Broiler</strain>
    </source>
</reference>
<evidence type="ECO:0000313" key="9">
    <source>
        <dbReference type="Proteomes" id="UP000000539"/>
    </source>
</evidence>
<keyword evidence="2" id="KW-0812">Transmembrane</keyword>
<protein>
    <submittedName>
        <fullName evidence="8">Armadillo repeat containing 10</fullName>
    </submittedName>
</protein>
<dbReference type="PANTHER" id="PTHR15712:SF23">
    <property type="entry name" value="ARMADILLO REPEAT CONTAINING 10"/>
    <property type="match status" value="1"/>
</dbReference>
<reference evidence="8" key="3">
    <citation type="submission" date="2025-09" db="UniProtKB">
        <authorList>
            <consortium name="Ensembl"/>
        </authorList>
    </citation>
    <scope>IDENTIFICATION</scope>
    <source>
        <strain evidence="8">broiler</strain>
    </source>
</reference>
<dbReference type="OrthoDB" id="10017790at2759"/>
<keyword evidence="10" id="KW-1267">Proteomics identification</keyword>
<dbReference type="AlphaFoldDB" id="A0A8V0YBE1"/>
<gene>
    <name evidence="8" type="primary">ARMC10</name>
</gene>
<organism evidence="8 9">
    <name type="scientific">Gallus gallus</name>
    <name type="common">Chicken</name>
    <dbReference type="NCBI Taxonomy" id="9031"/>
    <lineage>
        <taxon>Eukaryota</taxon>
        <taxon>Metazoa</taxon>
        <taxon>Chordata</taxon>
        <taxon>Craniata</taxon>
        <taxon>Vertebrata</taxon>
        <taxon>Euteleostomi</taxon>
        <taxon>Archelosauria</taxon>
        <taxon>Archosauria</taxon>
        <taxon>Dinosauria</taxon>
        <taxon>Saurischia</taxon>
        <taxon>Theropoda</taxon>
        <taxon>Coelurosauria</taxon>
        <taxon>Aves</taxon>
        <taxon>Neognathae</taxon>
        <taxon>Galloanserae</taxon>
        <taxon>Galliformes</taxon>
        <taxon>Phasianidae</taxon>
        <taxon>Phasianinae</taxon>
        <taxon>Gallus</taxon>
    </lineage>
</organism>
<evidence type="ECO:0000256" key="2">
    <source>
        <dbReference type="ARBA" id="ARBA00022692"/>
    </source>
</evidence>
<feature type="domain" description="Armadillo repeat-containing" evidence="7">
    <location>
        <begin position="50"/>
        <end position="267"/>
    </location>
</feature>
<dbReference type="InterPro" id="IPR006911">
    <property type="entry name" value="ARM-rpt_dom"/>
</dbReference>
<dbReference type="GO" id="GO:0005741">
    <property type="term" value="C:mitochondrial outer membrane"/>
    <property type="evidence" value="ECO:0007669"/>
    <property type="project" value="UniProtKB-SubCell"/>
</dbReference>
<evidence type="ECO:0000313" key="8">
    <source>
        <dbReference type="Ensembl" id="ENSGALP00010013258.1"/>
    </source>
</evidence>